<dbReference type="PANTHER" id="PTHR43668">
    <property type="entry name" value="ALLANTOINASE"/>
    <property type="match status" value="1"/>
</dbReference>
<dbReference type="InterPro" id="IPR050138">
    <property type="entry name" value="DHOase/Allantoinase_Hydrolase"/>
</dbReference>
<dbReference type="EMBL" id="QLLL01000004">
    <property type="protein sequence ID" value="RAJ05348.1"/>
    <property type="molecule type" value="Genomic_DNA"/>
</dbReference>
<dbReference type="SUPFAM" id="SSF51338">
    <property type="entry name" value="Composite domain of metallo-dependent hydrolases"/>
    <property type="match status" value="1"/>
</dbReference>
<dbReference type="SUPFAM" id="SSF51556">
    <property type="entry name" value="Metallo-dependent hydrolases"/>
    <property type="match status" value="1"/>
</dbReference>
<gene>
    <name evidence="3" type="ORF">LX64_02505</name>
</gene>
<keyword evidence="1" id="KW-0665">Pyrimidine biosynthesis</keyword>
<dbReference type="Pfam" id="PF12890">
    <property type="entry name" value="DHOase"/>
    <property type="match status" value="1"/>
</dbReference>
<reference evidence="3 4" key="1">
    <citation type="submission" date="2018-06" db="EMBL/GenBank/DDBJ databases">
        <title>Genomic Encyclopedia of Archaeal and Bacterial Type Strains, Phase II (KMG-II): from individual species to whole genera.</title>
        <authorList>
            <person name="Goeker M."/>
        </authorList>
    </citation>
    <scope>NUCLEOTIDE SEQUENCE [LARGE SCALE GENOMIC DNA]</scope>
    <source>
        <strain evidence="3 4">DSM 23857</strain>
    </source>
</reference>
<dbReference type="GO" id="GO:0046872">
    <property type="term" value="F:metal ion binding"/>
    <property type="evidence" value="ECO:0007669"/>
    <property type="project" value="InterPro"/>
</dbReference>
<dbReference type="GO" id="GO:0004151">
    <property type="term" value="F:dihydroorotase activity"/>
    <property type="evidence" value="ECO:0007669"/>
    <property type="project" value="InterPro"/>
</dbReference>
<dbReference type="OrthoDB" id="9765462at2"/>
<dbReference type="GO" id="GO:0006221">
    <property type="term" value="P:pyrimidine nucleotide biosynthetic process"/>
    <property type="evidence" value="ECO:0007669"/>
    <property type="project" value="UniProtKB-KW"/>
</dbReference>
<dbReference type="Gene3D" id="2.30.40.10">
    <property type="entry name" value="Urease, subunit C, domain 1"/>
    <property type="match status" value="1"/>
</dbReference>
<dbReference type="GO" id="GO:0005737">
    <property type="term" value="C:cytoplasm"/>
    <property type="evidence" value="ECO:0007669"/>
    <property type="project" value="TreeGrafter"/>
</dbReference>
<dbReference type="InterPro" id="IPR011059">
    <property type="entry name" value="Metal-dep_hydrolase_composite"/>
</dbReference>
<dbReference type="GO" id="GO:0004038">
    <property type="term" value="F:allantoinase activity"/>
    <property type="evidence" value="ECO:0007669"/>
    <property type="project" value="TreeGrafter"/>
</dbReference>
<evidence type="ECO:0000313" key="3">
    <source>
        <dbReference type="EMBL" id="RAJ05348.1"/>
    </source>
</evidence>
<name>A0A327QMT1_9BACT</name>
<dbReference type="CDD" id="cd01317">
    <property type="entry name" value="DHOase_IIa"/>
    <property type="match status" value="1"/>
</dbReference>
<keyword evidence="4" id="KW-1185">Reference proteome</keyword>
<evidence type="ECO:0000313" key="4">
    <source>
        <dbReference type="Proteomes" id="UP000249547"/>
    </source>
</evidence>
<dbReference type="InterPro" id="IPR024403">
    <property type="entry name" value="DHOase_cat"/>
</dbReference>
<accession>A0A327QMT1</accession>
<organism evidence="3 4">
    <name type="scientific">Chitinophaga skermanii</name>
    <dbReference type="NCBI Taxonomy" id="331697"/>
    <lineage>
        <taxon>Bacteria</taxon>
        <taxon>Pseudomonadati</taxon>
        <taxon>Bacteroidota</taxon>
        <taxon>Chitinophagia</taxon>
        <taxon>Chitinophagales</taxon>
        <taxon>Chitinophagaceae</taxon>
        <taxon>Chitinophaga</taxon>
    </lineage>
</organism>
<evidence type="ECO:0000256" key="1">
    <source>
        <dbReference type="ARBA" id="ARBA00022975"/>
    </source>
</evidence>
<dbReference type="PANTHER" id="PTHR43668:SF2">
    <property type="entry name" value="ALLANTOINASE"/>
    <property type="match status" value="1"/>
</dbReference>
<evidence type="ECO:0000259" key="2">
    <source>
        <dbReference type="Pfam" id="PF12890"/>
    </source>
</evidence>
<sequence>MQILLKSATIISANSSFNGQTKDILISNGTIQQIGDQLSADGATVVDAKGLHVSAGWVDVFSHFNDPGTEYKEDLQSGSLAAAKGGYTTVMIVPNTQPGITSKPQVEYVLSKTRHGVVNVLPMGAVSKNLEGSNLAEMYEMQQTGAVAFTDGLKPIQSPGIMLKALQYVKAFDGVIVQIPEDTSISGHGLMNEGVQSTLLGMPGKPAIAEEMMIKRDLELADYTNSRIHFTGVSTANSIALIAAAKAKGIQVTCSVTPYHLCLNDESLRQYNTNLKVNPPLRTAADVAALQAAVADGTVDCFATHHLPQDWDAKEVEFEYAKGGMIGLESAFGVIRKALPNVPVEKIVHMLTVAPREIFGLPAVNIEEGAKANLTFFLPNEPYTFTKEHIGSLSKNSYFIGDTLVGKVLGICNNQQISRN</sequence>
<feature type="domain" description="Dihydroorotase catalytic" evidence="2">
    <location>
        <begin position="56"/>
        <end position="236"/>
    </location>
</feature>
<dbReference type="AlphaFoldDB" id="A0A327QMT1"/>
<proteinExistence type="predicted"/>
<dbReference type="Gene3D" id="3.20.20.140">
    <property type="entry name" value="Metal-dependent hydrolases"/>
    <property type="match status" value="1"/>
</dbReference>
<dbReference type="InterPro" id="IPR032466">
    <property type="entry name" value="Metal_Hydrolase"/>
</dbReference>
<dbReference type="NCBIfam" id="TIGR00857">
    <property type="entry name" value="pyrC_multi"/>
    <property type="match status" value="1"/>
</dbReference>
<dbReference type="GO" id="GO:0006145">
    <property type="term" value="P:purine nucleobase catabolic process"/>
    <property type="evidence" value="ECO:0007669"/>
    <property type="project" value="TreeGrafter"/>
</dbReference>
<dbReference type="RefSeq" id="WP_111598155.1">
    <property type="nucleotide sequence ID" value="NZ_QLLL01000004.1"/>
</dbReference>
<dbReference type="InterPro" id="IPR004722">
    <property type="entry name" value="DHOase"/>
</dbReference>
<dbReference type="Proteomes" id="UP000249547">
    <property type="component" value="Unassembled WGS sequence"/>
</dbReference>
<comment type="caution">
    <text evidence="3">The sequence shown here is derived from an EMBL/GenBank/DDBJ whole genome shotgun (WGS) entry which is preliminary data.</text>
</comment>
<protein>
    <submittedName>
        <fullName evidence="3">Dihydroorotase</fullName>
    </submittedName>
</protein>